<dbReference type="PANTHER" id="PTHR46635">
    <property type="entry name" value="GLYCOSYL TRANSFERASE FAMILY 1 PROTEIN"/>
    <property type="match status" value="1"/>
</dbReference>
<dbReference type="Proteomes" id="UP000325081">
    <property type="component" value="Unassembled WGS sequence"/>
</dbReference>
<keyword evidence="1" id="KW-1133">Transmembrane helix</keyword>
<proteinExistence type="predicted"/>
<accession>A0A5A7P3C4</accession>
<keyword evidence="2" id="KW-0808">Transferase</keyword>
<name>A0A5A7P3C4_STRAF</name>
<dbReference type="EMBL" id="BKCP01001336">
    <property type="protein sequence ID" value="GER26958.1"/>
    <property type="molecule type" value="Genomic_DNA"/>
</dbReference>
<feature type="transmembrane region" description="Helical" evidence="1">
    <location>
        <begin position="48"/>
        <end position="67"/>
    </location>
</feature>
<keyword evidence="3" id="KW-1185">Reference proteome</keyword>
<dbReference type="PANTHER" id="PTHR46635:SF1">
    <property type="entry name" value="GLYCOSYL TRANSFERASE FAMILY 1 PROTEIN"/>
    <property type="match status" value="1"/>
</dbReference>
<dbReference type="AlphaFoldDB" id="A0A5A7P3C4"/>
<reference evidence="3" key="1">
    <citation type="journal article" date="2019" name="Curr. Biol.">
        <title>Genome Sequence of Striga asiatica Provides Insight into the Evolution of Plant Parasitism.</title>
        <authorList>
            <person name="Yoshida S."/>
            <person name="Kim S."/>
            <person name="Wafula E.K."/>
            <person name="Tanskanen J."/>
            <person name="Kim Y.M."/>
            <person name="Honaas L."/>
            <person name="Yang Z."/>
            <person name="Spallek T."/>
            <person name="Conn C.E."/>
            <person name="Ichihashi Y."/>
            <person name="Cheong K."/>
            <person name="Cui S."/>
            <person name="Der J.P."/>
            <person name="Gundlach H."/>
            <person name="Jiao Y."/>
            <person name="Hori C."/>
            <person name="Ishida J.K."/>
            <person name="Kasahara H."/>
            <person name="Kiba T."/>
            <person name="Kim M.S."/>
            <person name="Koo N."/>
            <person name="Laohavisit A."/>
            <person name="Lee Y.H."/>
            <person name="Lumba S."/>
            <person name="McCourt P."/>
            <person name="Mortimer J.C."/>
            <person name="Mutuku J.M."/>
            <person name="Nomura T."/>
            <person name="Sasaki-Sekimoto Y."/>
            <person name="Seto Y."/>
            <person name="Wang Y."/>
            <person name="Wakatake T."/>
            <person name="Sakakibara H."/>
            <person name="Demura T."/>
            <person name="Yamaguchi S."/>
            <person name="Yoneyama K."/>
            <person name="Manabe R.I."/>
            <person name="Nelson D.C."/>
            <person name="Schulman A.H."/>
            <person name="Timko M.P."/>
            <person name="dePamphilis C.W."/>
            <person name="Choi D."/>
            <person name="Shirasu K."/>
        </authorList>
    </citation>
    <scope>NUCLEOTIDE SEQUENCE [LARGE SCALE GENOMIC DNA]</scope>
    <source>
        <strain evidence="3">cv. UVA1</strain>
    </source>
</reference>
<dbReference type="OrthoDB" id="1938607at2759"/>
<evidence type="ECO:0000313" key="3">
    <source>
        <dbReference type="Proteomes" id="UP000325081"/>
    </source>
</evidence>
<evidence type="ECO:0000313" key="2">
    <source>
        <dbReference type="EMBL" id="GER26958.1"/>
    </source>
</evidence>
<protein>
    <submittedName>
        <fullName evidence="2">Glycosyl transferase family 1 protein</fullName>
    </submittedName>
</protein>
<evidence type="ECO:0000256" key="1">
    <source>
        <dbReference type="SAM" id="Phobius"/>
    </source>
</evidence>
<organism evidence="2 3">
    <name type="scientific">Striga asiatica</name>
    <name type="common">Asiatic witchweed</name>
    <name type="synonym">Buchnera asiatica</name>
    <dbReference type="NCBI Taxonomy" id="4170"/>
    <lineage>
        <taxon>Eukaryota</taxon>
        <taxon>Viridiplantae</taxon>
        <taxon>Streptophyta</taxon>
        <taxon>Embryophyta</taxon>
        <taxon>Tracheophyta</taxon>
        <taxon>Spermatophyta</taxon>
        <taxon>Magnoliopsida</taxon>
        <taxon>eudicotyledons</taxon>
        <taxon>Gunneridae</taxon>
        <taxon>Pentapetalae</taxon>
        <taxon>asterids</taxon>
        <taxon>lamiids</taxon>
        <taxon>Lamiales</taxon>
        <taxon>Orobanchaceae</taxon>
        <taxon>Buchnereae</taxon>
        <taxon>Striga</taxon>
    </lineage>
</organism>
<gene>
    <name evidence="2" type="ORF">STAS_02638</name>
</gene>
<dbReference type="GO" id="GO:0016740">
    <property type="term" value="F:transferase activity"/>
    <property type="evidence" value="ECO:0007669"/>
    <property type="project" value="UniProtKB-KW"/>
</dbReference>
<sequence length="195" mass="21796">MGSLESVPSLKRDHKLLRSSSSFRNNNSSFNSSRSRSRFARLVLCKKIDYLLLICGVAVFFFYVFLFQRLHLPGSVTEDGDNSGKFKGTHDFISGDDEENLANLTFLKELDFGQDLKFEPLKIMEKFQKGANAVRESVGSEKAVRFGYRKPKLALVWTGSSCSSHGPLLISDNFSTLGFEVGLRLLYLTGSDSNS</sequence>
<keyword evidence="1" id="KW-0812">Transmembrane</keyword>
<comment type="caution">
    <text evidence="2">The sequence shown here is derived from an EMBL/GenBank/DDBJ whole genome shotgun (WGS) entry which is preliminary data.</text>
</comment>
<keyword evidence="1" id="KW-0472">Membrane</keyword>